<dbReference type="Proteomes" id="UP001165065">
    <property type="component" value="Unassembled WGS sequence"/>
</dbReference>
<dbReference type="Gene3D" id="2.30.42.10">
    <property type="match status" value="1"/>
</dbReference>
<comment type="caution">
    <text evidence="3">The sequence shown here is derived from an EMBL/GenBank/DDBJ whole genome shotgun (WGS) entry which is preliminary data.</text>
</comment>
<dbReference type="AlphaFoldDB" id="A0A9W7G589"/>
<keyword evidence="4" id="KW-1185">Reference proteome</keyword>
<evidence type="ECO:0000259" key="2">
    <source>
        <dbReference type="PROSITE" id="PS50106"/>
    </source>
</evidence>
<proteinExistence type="predicted"/>
<dbReference type="SMART" id="SM00228">
    <property type="entry name" value="PDZ"/>
    <property type="match status" value="1"/>
</dbReference>
<evidence type="ECO:0000256" key="1">
    <source>
        <dbReference type="SAM" id="MobiDB-lite"/>
    </source>
</evidence>
<dbReference type="InterPro" id="IPR036034">
    <property type="entry name" value="PDZ_sf"/>
</dbReference>
<sequence length="132" mass="14708">MLRNFQEVLKGGGEMKEEEGDIKEDVKECFFPSAPSSSSPPPTPSYTISITSETLGLTVENVLERTIIRTVIPNQSAHLAGAKVGSLITKVGRRETRELTHFECIDELRQSKRPLSLTLRPVKEEVLESGRR</sequence>
<accession>A0A9W7G589</accession>
<name>A0A9W7G589_9STRA</name>
<dbReference type="SUPFAM" id="SSF50156">
    <property type="entry name" value="PDZ domain-like"/>
    <property type="match status" value="1"/>
</dbReference>
<dbReference type="InterPro" id="IPR001478">
    <property type="entry name" value="PDZ"/>
</dbReference>
<dbReference type="CDD" id="cd00136">
    <property type="entry name" value="PDZ_canonical"/>
    <property type="match status" value="1"/>
</dbReference>
<evidence type="ECO:0000313" key="3">
    <source>
        <dbReference type="EMBL" id="GMI33944.1"/>
    </source>
</evidence>
<feature type="region of interest" description="Disordered" evidence="1">
    <location>
        <begin position="1"/>
        <end position="25"/>
    </location>
</feature>
<feature type="domain" description="PDZ" evidence="2">
    <location>
        <begin position="55"/>
        <end position="123"/>
    </location>
</feature>
<dbReference type="Pfam" id="PF00595">
    <property type="entry name" value="PDZ"/>
    <property type="match status" value="1"/>
</dbReference>
<organism evidence="3 4">
    <name type="scientific">Triparma columacea</name>
    <dbReference type="NCBI Taxonomy" id="722753"/>
    <lineage>
        <taxon>Eukaryota</taxon>
        <taxon>Sar</taxon>
        <taxon>Stramenopiles</taxon>
        <taxon>Ochrophyta</taxon>
        <taxon>Bolidophyceae</taxon>
        <taxon>Parmales</taxon>
        <taxon>Triparmaceae</taxon>
        <taxon>Triparma</taxon>
    </lineage>
</organism>
<reference evidence="4" key="1">
    <citation type="journal article" date="2023" name="Commun. Biol.">
        <title>Genome analysis of Parmales, the sister group of diatoms, reveals the evolutionary specialization of diatoms from phago-mixotrophs to photoautotrophs.</title>
        <authorList>
            <person name="Ban H."/>
            <person name="Sato S."/>
            <person name="Yoshikawa S."/>
            <person name="Yamada K."/>
            <person name="Nakamura Y."/>
            <person name="Ichinomiya M."/>
            <person name="Sato N."/>
            <person name="Blanc-Mathieu R."/>
            <person name="Endo H."/>
            <person name="Kuwata A."/>
            <person name="Ogata H."/>
        </authorList>
    </citation>
    <scope>NUCLEOTIDE SEQUENCE [LARGE SCALE GENOMIC DNA]</scope>
</reference>
<evidence type="ECO:0000313" key="4">
    <source>
        <dbReference type="Proteomes" id="UP001165065"/>
    </source>
</evidence>
<dbReference type="PROSITE" id="PS50106">
    <property type="entry name" value="PDZ"/>
    <property type="match status" value="1"/>
</dbReference>
<dbReference type="EMBL" id="BRYA01000036">
    <property type="protein sequence ID" value="GMI33944.1"/>
    <property type="molecule type" value="Genomic_DNA"/>
</dbReference>
<protein>
    <recommendedName>
        <fullName evidence="2">PDZ domain-containing protein</fullName>
    </recommendedName>
</protein>
<dbReference type="OrthoDB" id="207415at2759"/>
<gene>
    <name evidence="3" type="ORF">TrCOL_g13245</name>
</gene>